<evidence type="ECO:0000256" key="4">
    <source>
        <dbReference type="ARBA" id="ARBA00022692"/>
    </source>
</evidence>
<dbReference type="InterPro" id="IPR002541">
    <property type="entry name" value="Cyt_c_assembly"/>
</dbReference>
<dbReference type="PRINTS" id="PR01386">
    <property type="entry name" value="CCMCBIOGNSIS"/>
</dbReference>
<feature type="transmembrane region" description="Helical" evidence="8">
    <location>
        <begin position="41"/>
        <end position="59"/>
    </location>
</feature>
<dbReference type="GO" id="GO:0016829">
    <property type="term" value="F:lyase activity"/>
    <property type="evidence" value="ECO:0007669"/>
    <property type="project" value="UniProtKB-KW"/>
</dbReference>
<evidence type="ECO:0000256" key="3">
    <source>
        <dbReference type="ARBA" id="ARBA00016463"/>
    </source>
</evidence>
<feature type="transmembrane region" description="Helical" evidence="8">
    <location>
        <begin position="71"/>
        <end position="91"/>
    </location>
</feature>
<keyword evidence="6 8" id="KW-1133">Transmembrane helix</keyword>
<evidence type="ECO:0000256" key="6">
    <source>
        <dbReference type="ARBA" id="ARBA00022989"/>
    </source>
</evidence>
<dbReference type="AlphaFoldDB" id="A0A6J4HIF0"/>
<dbReference type="EMBL" id="CADCSZ010000053">
    <property type="protein sequence ID" value="CAA9225295.1"/>
    <property type="molecule type" value="Genomic_DNA"/>
</dbReference>
<comment type="similarity">
    <text evidence="2">Belongs to the CcmC/CycZ/HelC family.</text>
</comment>
<feature type="transmembrane region" description="Helical" evidence="8">
    <location>
        <begin position="133"/>
        <end position="156"/>
    </location>
</feature>
<dbReference type="InterPro" id="IPR003557">
    <property type="entry name" value="Cyt_c_biogenesis_CcmC"/>
</dbReference>
<dbReference type="GO" id="GO:0005886">
    <property type="term" value="C:plasma membrane"/>
    <property type="evidence" value="ECO:0007669"/>
    <property type="project" value="TreeGrafter"/>
</dbReference>
<feature type="domain" description="Cytochrome c assembly protein" evidence="9">
    <location>
        <begin position="3"/>
        <end position="158"/>
    </location>
</feature>
<dbReference type="Pfam" id="PF01578">
    <property type="entry name" value="Cytochrom_C_asm"/>
    <property type="match status" value="1"/>
</dbReference>
<keyword evidence="7 8" id="KW-0472">Membrane</keyword>
<keyword evidence="10" id="KW-0456">Lyase</keyword>
<evidence type="ECO:0000256" key="8">
    <source>
        <dbReference type="SAM" id="Phobius"/>
    </source>
</evidence>
<feature type="transmembrane region" description="Helical" evidence="8">
    <location>
        <begin position="176"/>
        <end position="198"/>
    </location>
</feature>
<evidence type="ECO:0000259" key="9">
    <source>
        <dbReference type="Pfam" id="PF01578"/>
    </source>
</evidence>
<keyword evidence="4 8" id="KW-0812">Transmembrane</keyword>
<evidence type="ECO:0000256" key="2">
    <source>
        <dbReference type="ARBA" id="ARBA00005840"/>
    </source>
</evidence>
<protein>
    <recommendedName>
        <fullName evidence="3">Heme exporter protein C</fullName>
    </recommendedName>
</protein>
<evidence type="ECO:0000256" key="1">
    <source>
        <dbReference type="ARBA" id="ARBA00004141"/>
    </source>
</evidence>
<accession>A0A6J4HIF0</accession>
<evidence type="ECO:0000313" key="10">
    <source>
        <dbReference type="EMBL" id="CAA9225295.1"/>
    </source>
</evidence>
<comment type="subcellular location">
    <subcellularLocation>
        <location evidence="1">Membrane</location>
        <topology evidence="1">Multi-pass membrane protein</topology>
    </subcellularLocation>
</comment>
<gene>
    <name evidence="10" type="ORF">AVDCRST_MAG76-926</name>
</gene>
<organism evidence="10">
    <name type="scientific">uncultured Acidimicrobiales bacterium</name>
    <dbReference type="NCBI Taxonomy" id="310071"/>
    <lineage>
        <taxon>Bacteria</taxon>
        <taxon>Bacillati</taxon>
        <taxon>Actinomycetota</taxon>
        <taxon>Acidimicrobiia</taxon>
        <taxon>Acidimicrobiales</taxon>
        <taxon>environmental samples</taxon>
    </lineage>
</organism>
<keyword evidence="5" id="KW-0201">Cytochrome c-type biogenesis</keyword>
<sequence length="234" mass="24788">MLGWASLVLVGATVGLGLVLPRSQEQAEYSRLIAVHPPAAWASYVAVGVAAVAAVGFLLTRRAGWDRVTIAGLEVGAVFTAITLATGSIWGRPTWGVWWEWDARLTTEALLLAVLLGTVALRRSLAPGLGRAVITSVAAVATVGLLPVVHFSVQWWRSQHQAGTLLAPDPATNADNPYIVAMLVGFVAFTVLLAWMVVQRARIEGLEEEAEGVALEHAITERRAEGRPASGVTA</sequence>
<evidence type="ECO:0000256" key="5">
    <source>
        <dbReference type="ARBA" id="ARBA00022748"/>
    </source>
</evidence>
<dbReference type="InterPro" id="IPR045062">
    <property type="entry name" value="Cyt_c_biogenesis_CcsA/CcmC"/>
</dbReference>
<name>A0A6J4HIF0_9ACTN</name>
<evidence type="ECO:0000256" key="7">
    <source>
        <dbReference type="ARBA" id="ARBA00023136"/>
    </source>
</evidence>
<reference evidence="10" key="1">
    <citation type="submission" date="2020-02" db="EMBL/GenBank/DDBJ databases">
        <authorList>
            <person name="Meier V. D."/>
        </authorList>
    </citation>
    <scope>NUCLEOTIDE SEQUENCE</scope>
    <source>
        <strain evidence="10">AVDCRST_MAG76</strain>
    </source>
</reference>
<dbReference type="PANTHER" id="PTHR30071">
    <property type="entry name" value="HEME EXPORTER PROTEIN C"/>
    <property type="match status" value="1"/>
</dbReference>
<dbReference type="PANTHER" id="PTHR30071:SF1">
    <property type="entry name" value="CYTOCHROME B_B6 PROTEIN-RELATED"/>
    <property type="match status" value="1"/>
</dbReference>
<dbReference type="GO" id="GO:0020037">
    <property type="term" value="F:heme binding"/>
    <property type="evidence" value="ECO:0007669"/>
    <property type="project" value="InterPro"/>
</dbReference>
<dbReference type="GO" id="GO:0015232">
    <property type="term" value="F:heme transmembrane transporter activity"/>
    <property type="evidence" value="ECO:0007669"/>
    <property type="project" value="InterPro"/>
</dbReference>
<feature type="transmembrane region" description="Helical" evidence="8">
    <location>
        <begin position="103"/>
        <end position="121"/>
    </location>
</feature>
<dbReference type="GO" id="GO:0017004">
    <property type="term" value="P:cytochrome complex assembly"/>
    <property type="evidence" value="ECO:0007669"/>
    <property type="project" value="UniProtKB-KW"/>
</dbReference>
<proteinExistence type="inferred from homology"/>